<name>A0A1E3LU95_9SPHN</name>
<comment type="caution">
    <text evidence="1">The sequence shown here is derived from an EMBL/GenBank/DDBJ whole genome shotgun (WGS) entry which is preliminary data.</text>
</comment>
<accession>A0A1E3LU95</accession>
<reference evidence="1 2" key="1">
    <citation type="submission" date="2016-08" db="EMBL/GenBank/DDBJ databases">
        <title>Draft genome of the agarase producing Sphingomonas sp. MCT13.</title>
        <authorList>
            <person name="D'Andrea M.M."/>
            <person name="Rossolini G.M."/>
            <person name="Thaller M.C."/>
        </authorList>
    </citation>
    <scope>NUCLEOTIDE SEQUENCE [LARGE SCALE GENOMIC DNA]</scope>
    <source>
        <strain evidence="1 2">MCT13</strain>
    </source>
</reference>
<evidence type="ECO:0008006" key="3">
    <source>
        <dbReference type="Google" id="ProtNLM"/>
    </source>
</evidence>
<dbReference type="EMBL" id="MDDS01000075">
    <property type="protein sequence ID" value="ODP36390.1"/>
    <property type="molecule type" value="Genomic_DNA"/>
</dbReference>
<sequence>MTGRSVRIDPRNDAARRDLADVRLADRVFAPHYAAPVDYVLAAPAPLLESRGTDAAPLAQLDTGDRFEVLELSAGIAWGRAPALGLVGYVAADRLKPLS</sequence>
<protein>
    <recommendedName>
        <fullName evidence="3">SH3 domain-containing protein</fullName>
    </recommendedName>
</protein>
<evidence type="ECO:0000313" key="1">
    <source>
        <dbReference type="EMBL" id="ODP36390.1"/>
    </source>
</evidence>
<dbReference type="OrthoDB" id="9813368at2"/>
<dbReference type="AlphaFoldDB" id="A0A1E3LU95"/>
<keyword evidence="2" id="KW-1185">Reference proteome</keyword>
<proteinExistence type="predicted"/>
<dbReference type="STRING" id="1888892.BFL28_06490"/>
<organism evidence="1 2">
    <name type="scientific">Sphingomonas turrisvirgatae</name>
    <dbReference type="NCBI Taxonomy" id="1888892"/>
    <lineage>
        <taxon>Bacteria</taxon>
        <taxon>Pseudomonadati</taxon>
        <taxon>Pseudomonadota</taxon>
        <taxon>Alphaproteobacteria</taxon>
        <taxon>Sphingomonadales</taxon>
        <taxon>Sphingomonadaceae</taxon>
        <taxon>Sphingomonas</taxon>
    </lineage>
</organism>
<evidence type="ECO:0000313" key="2">
    <source>
        <dbReference type="Proteomes" id="UP000094487"/>
    </source>
</evidence>
<dbReference type="Proteomes" id="UP000094487">
    <property type="component" value="Unassembled WGS sequence"/>
</dbReference>
<gene>
    <name evidence="1" type="ORF">BFL28_06490</name>
</gene>